<keyword evidence="5 10" id="KW-0819">tRNA processing</keyword>
<feature type="active site" description="Proton donor" evidence="10 12">
    <location>
        <position position="88"/>
    </location>
</feature>
<dbReference type="InterPro" id="IPR018517">
    <property type="entry name" value="tRNA_hU_synthase_CS"/>
</dbReference>
<evidence type="ECO:0000256" key="2">
    <source>
        <dbReference type="ARBA" id="ARBA00022555"/>
    </source>
</evidence>
<keyword evidence="2 10" id="KW-0820">tRNA-binding</keyword>
<evidence type="ECO:0000256" key="1">
    <source>
        <dbReference type="ARBA" id="ARBA00001917"/>
    </source>
</evidence>
<dbReference type="PIRSF" id="PIRSF006621">
    <property type="entry name" value="Dus"/>
    <property type="match status" value="1"/>
</dbReference>
<dbReference type="Pfam" id="PF01207">
    <property type="entry name" value="Dus"/>
    <property type="match status" value="1"/>
</dbReference>
<accession>A0A432VPR9</accession>
<feature type="binding site" evidence="10 13">
    <location>
        <position position="160"/>
    </location>
    <ligand>
        <name>FMN</name>
        <dbReference type="ChEBI" id="CHEBI:58210"/>
    </ligand>
</feature>
<feature type="binding site" evidence="10 13">
    <location>
        <begin position="222"/>
        <end position="223"/>
    </location>
    <ligand>
        <name>FMN</name>
        <dbReference type="ChEBI" id="CHEBI:58210"/>
    </ligand>
</feature>
<evidence type="ECO:0000256" key="9">
    <source>
        <dbReference type="ARBA" id="ARBA00058013"/>
    </source>
</evidence>
<comment type="cofactor">
    <cofactor evidence="1 10 11 13">
        <name>FMN</name>
        <dbReference type="ChEBI" id="CHEBI:58210"/>
    </cofactor>
</comment>
<dbReference type="EMBL" id="PIPI01000011">
    <property type="protein sequence ID" value="RUO18129.1"/>
    <property type="molecule type" value="Genomic_DNA"/>
</dbReference>
<dbReference type="HAMAP" id="MF_02041">
    <property type="entry name" value="DusA_subfam"/>
    <property type="match status" value="1"/>
</dbReference>
<comment type="catalytic activity">
    <reaction evidence="10">
        <text>5,6-dihydrouridine(20a) in tRNA + NADP(+) = uridine(20a) in tRNA + NADPH + H(+)</text>
        <dbReference type="Rhea" id="RHEA:53344"/>
        <dbReference type="Rhea" id="RHEA-COMP:13535"/>
        <dbReference type="Rhea" id="RHEA-COMP:13536"/>
        <dbReference type="ChEBI" id="CHEBI:15378"/>
        <dbReference type="ChEBI" id="CHEBI:57783"/>
        <dbReference type="ChEBI" id="CHEBI:58349"/>
        <dbReference type="ChEBI" id="CHEBI:65315"/>
        <dbReference type="ChEBI" id="CHEBI:74443"/>
    </reaction>
</comment>
<dbReference type="AlphaFoldDB" id="A0A432VPR9"/>
<feature type="binding site" evidence="10 13">
    <location>
        <begin position="200"/>
        <end position="202"/>
    </location>
    <ligand>
        <name>FMN</name>
        <dbReference type="ChEBI" id="CHEBI:58210"/>
    </ligand>
</feature>
<comment type="function">
    <text evidence="9 10">Catalyzes the synthesis of 5,6-dihydrouridine (D), a modified base found in the D-loop of most tRNAs, via the reduction of the C5-C6 double bond in target uridines. Specifically modifies U20 and U20a in tRNAs.</text>
</comment>
<dbReference type="Proteomes" id="UP000288212">
    <property type="component" value="Unassembled WGS sequence"/>
</dbReference>
<dbReference type="PANTHER" id="PTHR42907">
    <property type="entry name" value="FMN-LINKED OXIDOREDUCTASES SUPERFAMILY PROTEIN"/>
    <property type="match status" value="1"/>
</dbReference>
<dbReference type="InterPro" id="IPR013785">
    <property type="entry name" value="Aldolase_TIM"/>
</dbReference>
<dbReference type="RefSeq" id="WP_126794487.1">
    <property type="nucleotide sequence ID" value="NZ_PIPI01000011.1"/>
</dbReference>
<evidence type="ECO:0000256" key="13">
    <source>
        <dbReference type="PIRSR" id="PIRSR006621-2"/>
    </source>
</evidence>
<dbReference type="EC" id="1.3.1.91" evidence="10"/>
<evidence type="ECO:0000259" key="14">
    <source>
        <dbReference type="Pfam" id="PF01207"/>
    </source>
</evidence>
<keyword evidence="8 10" id="KW-0560">Oxidoreductase</keyword>
<gene>
    <name evidence="10" type="primary">dusA</name>
    <name evidence="15" type="ORF">CWE06_11715</name>
</gene>
<evidence type="ECO:0000256" key="6">
    <source>
        <dbReference type="ARBA" id="ARBA00022857"/>
    </source>
</evidence>
<comment type="similarity">
    <text evidence="11">Belongs to the dus family.</text>
</comment>
<feature type="site" description="Interacts with tRNA; defines subfamily-specific binding signature" evidence="10">
    <location>
        <position position="290"/>
    </location>
</feature>
<sequence>MISVAPMLDWTDRHCRYFHRQISQTALLYTEMVTTGAIIHGKQDFLAYHESEHPVALQLGGSDPIELAKCARLAAERGYDEINLNVGCPSDRVQNGRFGACLMAEPELVATCVKAMQDAAPSIPVTVKTRLGIDEYDSYEFLQAMLDPLVEVGCPRVILHARKAWLSGLSPKENREIPPLNYARVYQAKQDYPELEIHLNGGVNTLAEAEEHLQHVDGVMIGRAAYANPWILADVDRLFAGQLSSPSKEAVIDAMISYIEAHIADGGRFWHVARHMIGLYHNCPGARQWRRTLSEQGPRAESVAPLLEAQKIIQNEAERFADYAEKSEAAAVNEEK</sequence>
<dbReference type="GO" id="GO:0050660">
    <property type="term" value="F:flavin adenine dinucleotide binding"/>
    <property type="evidence" value="ECO:0007669"/>
    <property type="project" value="InterPro"/>
</dbReference>
<dbReference type="InterPro" id="IPR004653">
    <property type="entry name" value="DusA"/>
</dbReference>
<comment type="catalytic activity">
    <reaction evidence="10">
        <text>5,6-dihydrouridine(20a) in tRNA + NAD(+) = uridine(20a) in tRNA + NADH + H(+)</text>
        <dbReference type="Rhea" id="RHEA:53348"/>
        <dbReference type="Rhea" id="RHEA-COMP:13535"/>
        <dbReference type="Rhea" id="RHEA-COMP:13536"/>
        <dbReference type="ChEBI" id="CHEBI:15378"/>
        <dbReference type="ChEBI" id="CHEBI:57540"/>
        <dbReference type="ChEBI" id="CHEBI:57945"/>
        <dbReference type="ChEBI" id="CHEBI:65315"/>
        <dbReference type="ChEBI" id="CHEBI:74443"/>
    </reaction>
</comment>
<reference evidence="15 16" key="1">
    <citation type="journal article" date="2011" name="Front. Microbiol.">
        <title>Genomic signatures of strain selection and enhancement in Bacillus atrophaeus var. globigii, a historical biowarfare simulant.</title>
        <authorList>
            <person name="Gibbons H.S."/>
            <person name="Broomall S.M."/>
            <person name="McNew L.A."/>
            <person name="Daligault H."/>
            <person name="Chapman C."/>
            <person name="Bruce D."/>
            <person name="Karavis M."/>
            <person name="Krepps M."/>
            <person name="McGregor P.A."/>
            <person name="Hong C."/>
            <person name="Park K.H."/>
            <person name="Akmal A."/>
            <person name="Feldman A."/>
            <person name="Lin J.S."/>
            <person name="Chang W.E."/>
            <person name="Higgs B.W."/>
            <person name="Demirev P."/>
            <person name="Lindquist J."/>
            <person name="Liem A."/>
            <person name="Fochler E."/>
            <person name="Read T.D."/>
            <person name="Tapia R."/>
            <person name="Johnson S."/>
            <person name="Bishop-Lilly K.A."/>
            <person name="Detter C."/>
            <person name="Han C."/>
            <person name="Sozhamannan S."/>
            <person name="Rosenzweig C.N."/>
            <person name="Skowronski E.W."/>
        </authorList>
    </citation>
    <scope>NUCLEOTIDE SEQUENCE [LARGE SCALE GENOMIC DNA]</scope>
    <source>
        <strain evidence="15 16">AK5</strain>
    </source>
</reference>
<keyword evidence="16" id="KW-1185">Reference proteome</keyword>
<dbReference type="PROSITE" id="PS01136">
    <property type="entry name" value="UPF0034"/>
    <property type="match status" value="1"/>
</dbReference>
<proteinExistence type="inferred from homology"/>
<evidence type="ECO:0000313" key="15">
    <source>
        <dbReference type="EMBL" id="RUO18129.1"/>
    </source>
</evidence>
<evidence type="ECO:0000256" key="5">
    <source>
        <dbReference type="ARBA" id="ARBA00022694"/>
    </source>
</evidence>
<dbReference type="GO" id="GO:0102264">
    <property type="term" value="F:tRNA-dihydrouridine20 synthase activity"/>
    <property type="evidence" value="ECO:0007669"/>
    <property type="project" value="UniProtKB-EC"/>
</dbReference>
<keyword evidence="3 10" id="KW-0285">Flavoprotein</keyword>
<dbReference type="GO" id="GO:0000049">
    <property type="term" value="F:tRNA binding"/>
    <property type="evidence" value="ECO:0007669"/>
    <property type="project" value="UniProtKB-UniRule"/>
</dbReference>
<evidence type="ECO:0000256" key="12">
    <source>
        <dbReference type="PIRSR" id="PIRSR006621-1"/>
    </source>
</evidence>
<organism evidence="15 16">
    <name type="scientific">Aliidiomarina haloalkalitolerans</name>
    <dbReference type="NCBI Taxonomy" id="859059"/>
    <lineage>
        <taxon>Bacteria</taxon>
        <taxon>Pseudomonadati</taxon>
        <taxon>Pseudomonadota</taxon>
        <taxon>Gammaproteobacteria</taxon>
        <taxon>Alteromonadales</taxon>
        <taxon>Idiomarinaceae</taxon>
        <taxon>Aliidiomarina</taxon>
    </lineage>
</organism>
<feature type="domain" description="DUS-like FMN-binding" evidence="14">
    <location>
        <begin position="4"/>
        <end position="306"/>
    </location>
</feature>
<dbReference type="OrthoDB" id="9783413at2"/>
<dbReference type="CDD" id="cd02801">
    <property type="entry name" value="DUS_like_FMN"/>
    <property type="match status" value="1"/>
</dbReference>
<feature type="binding site" evidence="10 13">
    <location>
        <position position="128"/>
    </location>
    <ligand>
        <name>FMN</name>
        <dbReference type="ChEBI" id="CHEBI:58210"/>
    </ligand>
</feature>
<evidence type="ECO:0000256" key="8">
    <source>
        <dbReference type="ARBA" id="ARBA00023002"/>
    </source>
</evidence>
<comment type="catalytic activity">
    <reaction evidence="10">
        <text>5,6-dihydrouridine(20) in tRNA + NADP(+) = uridine(20) in tRNA + NADPH + H(+)</text>
        <dbReference type="Rhea" id="RHEA:53336"/>
        <dbReference type="Rhea" id="RHEA-COMP:13533"/>
        <dbReference type="Rhea" id="RHEA-COMP:13534"/>
        <dbReference type="ChEBI" id="CHEBI:15378"/>
        <dbReference type="ChEBI" id="CHEBI:57783"/>
        <dbReference type="ChEBI" id="CHEBI:58349"/>
        <dbReference type="ChEBI" id="CHEBI:65315"/>
        <dbReference type="ChEBI" id="CHEBI:74443"/>
        <dbReference type="EC" id="1.3.1.91"/>
    </reaction>
</comment>
<name>A0A432VPR9_9GAMM</name>
<dbReference type="GO" id="GO:0010181">
    <property type="term" value="F:FMN binding"/>
    <property type="evidence" value="ECO:0007669"/>
    <property type="project" value="UniProtKB-UniRule"/>
</dbReference>
<keyword evidence="6 10" id="KW-0521">NADP</keyword>
<dbReference type="InterPro" id="IPR035587">
    <property type="entry name" value="DUS-like_FMN-bd"/>
</dbReference>
<dbReference type="GO" id="GO:0102266">
    <property type="term" value="F:tRNA-dihydrouridine20a synthase activity"/>
    <property type="evidence" value="ECO:0007669"/>
    <property type="project" value="RHEA"/>
</dbReference>
<dbReference type="FunFam" id="3.20.20.70:FF:000083">
    <property type="entry name" value="tRNA-dihydrouridine(20/20a) synthase"/>
    <property type="match status" value="1"/>
</dbReference>
<dbReference type="NCBIfam" id="TIGR00742">
    <property type="entry name" value="yjbN"/>
    <property type="match status" value="1"/>
</dbReference>
<comment type="caution">
    <text evidence="15">The sequence shown here is derived from an EMBL/GenBank/DDBJ whole genome shotgun (WGS) entry which is preliminary data.</text>
</comment>
<evidence type="ECO:0000313" key="16">
    <source>
        <dbReference type="Proteomes" id="UP000288212"/>
    </source>
</evidence>
<keyword evidence="13" id="KW-0547">Nucleotide-binding</keyword>
<protein>
    <recommendedName>
        <fullName evidence="10">tRNA-dihydrouridine(20/20a) synthase</fullName>
        <ecNumber evidence="10">1.3.1.91</ecNumber>
    </recommendedName>
    <alternativeName>
        <fullName evidence="10">U20-specific dihydrouridine synthase</fullName>
        <shortName evidence="10">U20-specific Dus</shortName>
    </alternativeName>
    <alternativeName>
        <fullName evidence="10">tRNA-dihydrouridine synthase A</fullName>
    </alternativeName>
</protein>
<evidence type="ECO:0000256" key="3">
    <source>
        <dbReference type="ARBA" id="ARBA00022630"/>
    </source>
</evidence>
<comment type="similarity">
    <text evidence="10">Belongs to the Dus family. DusA subfamily.</text>
</comment>
<feature type="site" description="Interacts with tRNA; defines subfamily-specific binding signature" evidence="10">
    <location>
        <position position="287"/>
    </location>
</feature>
<feature type="site" description="Interacts with tRNA" evidence="10">
    <location>
        <position position="85"/>
    </location>
</feature>
<evidence type="ECO:0000256" key="11">
    <source>
        <dbReference type="PIRNR" id="PIRNR006621"/>
    </source>
</evidence>
<dbReference type="SUPFAM" id="SSF51395">
    <property type="entry name" value="FMN-linked oxidoreductases"/>
    <property type="match status" value="1"/>
</dbReference>
<dbReference type="Gene3D" id="1.20.120.1460">
    <property type="match status" value="1"/>
</dbReference>
<feature type="site" description="Interacts with tRNA" evidence="10">
    <location>
        <position position="175"/>
    </location>
</feature>
<dbReference type="InterPro" id="IPR001269">
    <property type="entry name" value="DUS_fam"/>
</dbReference>
<evidence type="ECO:0000256" key="7">
    <source>
        <dbReference type="ARBA" id="ARBA00022884"/>
    </source>
</evidence>
<comment type="catalytic activity">
    <reaction evidence="10">
        <text>5,6-dihydrouridine(20) in tRNA + NAD(+) = uridine(20) in tRNA + NADH + H(+)</text>
        <dbReference type="Rhea" id="RHEA:53340"/>
        <dbReference type="Rhea" id="RHEA-COMP:13533"/>
        <dbReference type="Rhea" id="RHEA-COMP:13534"/>
        <dbReference type="ChEBI" id="CHEBI:15378"/>
        <dbReference type="ChEBI" id="CHEBI:57540"/>
        <dbReference type="ChEBI" id="CHEBI:57945"/>
        <dbReference type="ChEBI" id="CHEBI:65315"/>
        <dbReference type="ChEBI" id="CHEBI:74443"/>
        <dbReference type="EC" id="1.3.1.91"/>
    </reaction>
</comment>
<keyword evidence="7 10" id="KW-0694">RNA-binding</keyword>
<feature type="binding site" evidence="10">
    <location>
        <begin position="6"/>
        <end position="8"/>
    </location>
    <ligand>
        <name>FMN</name>
        <dbReference type="ChEBI" id="CHEBI:58210"/>
    </ligand>
</feature>
<dbReference type="NCBIfam" id="NF008774">
    <property type="entry name" value="PRK11815.1"/>
    <property type="match status" value="1"/>
</dbReference>
<feature type="site" description="Interacts with tRNA; defines subfamily-specific binding signature" evidence="10">
    <location>
        <position position="172"/>
    </location>
</feature>
<keyword evidence="4 10" id="KW-0288">FMN</keyword>
<dbReference type="Gene3D" id="3.20.20.70">
    <property type="entry name" value="Aldolase class I"/>
    <property type="match status" value="1"/>
</dbReference>
<evidence type="ECO:0000256" key="10">
    <source>
        <dbReference type="HAMAP-Rule" id="MF_02041"/>
    </source>
</evidence>
<feature type="binding site" evidence="10 13">
    <location>
        <position position="58"/>
    </location>
    <ligand>
        <name>FMN</name>
        <dbReference type="ChEBI" id="CHEBI:58210"/>
    </ligand>
</feature>
<evidence type="ECO:0000256" key="4">
    <source>
        <dbReference type="ARBA" id="ARBA00022643"/>
    </source>
</evidence>
<dbReference type="PANTHER" id="PTHR42907:SF1">
    <property type="entry name" value="FMN-LINKED OXIDOREDUCTASES SUPERFAMILY PROTEIN"/>
    <property type="match status" value="1"/>
</dbReference>